<protein>
    <submittedName>
        <fullName evidence="4">DUF4349 domain-containing protein</fullName>
    </submittedName>
</protein>
<keyword evidence="2" id="KW-0812">Transmembrane</keyword>
<keyword evidence="2" id="KW-1133">Transmembrane helix</keyword>
<evidence type="ECO:0000256" key="2">
    <source>
        <dbReference type="SAM" id="Phobius"/>
    </source>
</evidence>
<proteinExistence type="predicted"/>
<accession>A0A2M9Y4G4</accession>
<evidence type="ECO:0000313" key="4">
    <source>
        <dbReference type="EMBL" id="TGK96479.1"/>
    </source>
</evidence>
<dbReference type="Proteomes" id="UP000297891">
    <property type="component" value="Unassembled WGS sequence"/>
</dbReference>
<dbReference type="RefSeq" id="WP_100789661.1">
    <property type="nucleotide sequence ID" value="NZ_NPDQ01000002.1"/>
</dbReference>
<name>A0A2M9Y4G4_9LEPT</name>
<evidence type="ECO:0000313" key="5">
    <source>
        <dbReference type="Proteomes" id="UP000297891"/>
    </source>
</evidence>
<feature type="transmembrane region" description="Helical" evidence="2">
    <location>
        <begin position="259"/>
        <end position="280"/>
    </location>
</feature>
<comment type="caution">
    <text evidence="4">The sequence shown here is derived from an EMBL/GenBank/DDBJ whole genome shotgun (WGS) entry which is preliminary data.</text>
</comment>
<evidence type="ECO:0000256" key="1">
    <source>
        <dbReference type="SAM" id="MobiDB-lite"/>
    </source>
</evidence>
<keyword evidence="5" id="KW-1185">Reference proteome</keyword>
<feature type="compositionally biased region" description="Basic and acidic residues" evidence="1">
    <location>
        <begin position="32"/>
        <end position="46"/>
    </location>
</feature>
<dbReference type="AlphaFoldDB" id="A0A2M9Y4G4"/>
<feature type="domain" description="DUF4349" evidence="3">
    <location>
        <begin position="82"/>
        <end position="279"/>
    </location>
</feature>
<dbReference type="EMBL" id="RQFP01000001">
    <property type="protein sequence ID" value="TGK96479.1"/>
    <property type="molecule type" value="Genomic_DNA"/>
</dbReference>
<keyword evidence="2" id="KW-0472">Membrane</keyword>
<reference evidence="4" key="1">
    <citation type="journal article" date="2019" name="PLoS Negl. Trop. Dis.">
        <title>Revisiting the worldwide diversity of Leptospira species in the environment.</title>
        <authorList>
            <person name="Vincent A.T."/>
            <person name="Schiettekatte O."/>
            <person name="Bourhy P."/>
            <person name="Veyrier F.J."/>
            <person name="Picardeau M."/>
        </authorList>
    </citation>
    <scope>NUCLEOTIDE SEQUENCE [LARGE SCALE GENOMIC DNA]</scope>
    <source>
        <strain evidence="4">201800277</strain>
    </source>
</reference>
<sequence>MKNKSSLIVILLFAFVLHCGKDSNQENTSPEETEKSISADMIEAKKVSPSAPRAEGSSESSSVENQLGQVFVPIQNAAERLLEYQIQLSYETQDLIKTRKDLLSFITKYGFIESSSAVNSDSPYMSLRVRIRSEKIYDALIELDSYGVLQSEDISTVDHTEGMALQKIKSNREKIRLLRRTNANNQTSAQSKNWQAIEEAISESENGLDNSEHEIWKIKDKVKWATLSIQFTIPTQPDRIQIPIYKNAWIGILNLFLELTYYLIWMIPFLILVGILYLPLKKIYQYFRK</sequence>
<dbReference type="InterPro" id="IPR025645">
    <property type="entry name" value="DUF4349"/>
</dbReference>
<organism evidence="4 5">
    <name type="scientific">Leptospira brenneri</name>
    <dbReference type="NCBI Taxonomy" id="2023182"/>
    <lineage>
        <taxon>Bacteria</taxon>
        <taxon>Pseudomonadati</taxon>
        <taxon>Spirochaetota</taxon>
        <taxon>Spirochaetia</taxon>
        <taxon>Leptospirales</taxon>
        <taxon>Leptospiraceae</taxon>
        <taxon>Leptospira</taxon>
    </lineage>
</organism>
<dbReference type="OrthoDB" id="345519at2"/>
<gene>
    <name evidence="4" type="ORF">EHQ30_07710</name>
</gene>
<feature type="region of interest" description="Disordered" evidence="1">
    <location>
        <begin position="24"/>
        <end position="62"/>
    </location>
</feature>
<dbReference type="Pfam" id="PF14257">
    <property type="entry name" value="DUF4349"/>
    <property type="match status" value="1"/>
</dbReference>
<evidence type="ECO:0000259" key="3">
    <source>
        <dbReference type="Pfam" id="PF14257"/>
    </source>
</evidence>